<accession>A0A4P7MZR9</accession>
<name>A0A4P7MZR9_PYROR</name>
<organism evidence="1 2">
    <name type="scientific">Pyricularia oryzae</name>
    <name type="common">Rice blast fungus</name>
    <name type="synonym">Magnaporthe oryzae</name>
    <dbReference type="NCBI Taxonomy" id="318829"/>
    <lineage>
        <taxon>Eukaryota</taxon>
        <taxon>Fungi</taxon>
        <taxon>Dikarya</taxon>
        <taxon>Ascomycota</taxon>
        <taxon>Pezizomycotina</taxon>
        <taxon>Sordariomycetes</taxon>
        <taxon>Sordariomycetidae</taxon>
        <taxon>Magnaporthales</taxon>
        <taxon>Pyriculariaceae</taxon>
        <taxon>Pyricularia</taxon>
    </lineage>
</organism>
<dbReference type="Proteomes" id="UP000294847">
    <property type="component" value="Chromosome 1"/>
</dbReference>
<dbReference type="EMBL" id="CP034204">
    <property type="protein sequence ID" value="QBZ53746.1"/>
    <property type="molecule type" value="Genomic_DNA"/>
</dbReference>
<dbReference type="AlphaFoldDB" id="A0A4P7MZR9"/>
<evidence type="ECO:0000313" key="2">
    <source>
        <dbReference type="Proteomes" id="UP000294847"/>
    </source>
</evidence>
<proteinExistence type="predicted"/>
<protein>
    <submittedName>
        <fullName evidence="1">Uncharacterized protein</fullName>
    </submittedName>
</protein>
<gene>
    <name evidence="1" type="ORF">PoMZ_09436</name>
</gene>
<reference evidence="1 2" key="1">
    <citation type="journal article" date="2019" name="Mol. Biol. Evol.">
        <title>Blast fungal genomes show frequent chromosomal changes, gene gains and losses, and effector gene turnover.</title>
        <authorList>
            <person name="Gomez Luciano L.B."/>
            <person name="Jason Tsai I."/>
            <person name="Chuma I."/>
            <person name="Tosa Y."/>
            <person name="Chen Y.H."/>
            <person name="Li J.Y."/>
            <person name="Li M.Y."/>
            <person name="Jade Lu M.Y."/>
            <person name="Nakayashiki H."/>
            <person name="Li W.H."/>
        </authorList>
    </citation>
    <scope>NUCLEOTIDE SEQUENCE [LARGE SCALE GENOMIC DNA]</scope>
    <source>
        <strain evidence="1">MZ5-1-6</strain>
    </source>
</reference>
<evidence type="ECO:0000313" key="1">
    <source>
        <dbReference type="EMBL" id="QBZ53746.1"/>
    </source>
</evidence>
<sequence length="104" mass="11177">MGVPEYWPRDASGRHGVRVACDGESAGNGTTKIWPWTKKALTLSNLLLCLACIAMRREPTLMSLTEVREPGLTRAGTAIASSVRNNDARLKIALIDNASSPIKG</sequence>